<dbReference type="PANTHER" id="PTHR35870:SF6">
    <property type="entry name" value="MGS207 PROTEIN"/>
    <property type="match status" value="1"/>
</dbReference>
<dbReference type="Pfam" id="PF13561">
    <property type="entry name" value="adh_short_C2"/>
    <property type="match status" value="1"/>
</dbReference>
<evidence type="ECO:0000256" key="1">
    <source>
        <dbReference type="ARBA" id="ARBA00022857"/>
    </source>
</evidence>
<keyword evidence="4" id="KW-1185">Reference proteome</keyword>
<dbReference type="GO" id="GO:0016491">
    <property type="term" value="F:oxidoreductase activity"/>
    <property type="evidence" value="ECO:0007669"/>
    <property type="project" value="UniProtKB-KW"/>
</dbReference>
<dbReference type="InterPro" id="IPR036291">
    <property type="entry name" value="NAD(P)-bd_dom_sf"/>
</dbReference>
<dbReference type="Proteomes" id="UP000653565">
    <property type="component" value="Unassembled WGS sequence"/>
</dbReference>
<dbReference type="PROSITE" id="PS00061">
    <property type="entry name" value="ADH_SHORT"/>
    <property type="match status" value="1"/>
</dbReference>
<comment type="caution">
    <text evidence="3">The sequence shown here is derived from an EMBL/GenBank/DDBJ whole genome shotgun (WGS) entry which is preliminary data.</text>
</comment>
<dbReference type="EMBL" id="JAAAPX010000110">
    <property type="protein sequence ID" value="KAF4230980.1"/>
    <property type="molecule type" value="Genomic_DNA"/>
</dbReference>
<dbReference type="FunFam" id="3.40.50.720:FF:000084">
    <property type="entry name" value="Short-chain dehydrogenase reductase"/>
    <property type="match status" value="1"/>
</dbReference>
<evidence type="ECO:0000313" key="3">
    <source>
        <dbReference type="EMBL" id="KAF4230980.1"/>
    </source>
</evidence>
<dbReference type="InterPro" id="IPR002347">
    <property type="entry name" value="SDR_fam"/>
</dbReference>
<sequence length="726" mass="81004">MTLSGRVVVVAGASKGIGRAIVLRAAAEGASVVINYMTDVKGANALVAQIGSDRAIAVRADISKTAEVDELIEATVARFGRIDVLVPNAAYVPESDVRSVTEEDFDRAFAVNVKGPCFLTKKALPHMQPGSTIIFISTDLTDASSVPSHFLLYVSTKGAMNQMVKILARDLASVGIRVNAVSPGATSTVSFHKAMDEAHAQMIASHNPFNRIAEPDEIAAAVSLLWSKDSAWISGACRPLEKIFQLEKKVARNKSNIMRSLASSPARTLRVPKPEIISSDGPPTEDDRQRLLHNTKCLLEIVAAAYGQKSIRLPPASRLRELPPVPVYDVTKFPDPRTQKLRNLLEQGHVTVAPLRDPELILHSHLPHLLGSAYALSADSDQLTRTYEHEITQLVPIARGFIRGEAISKDNWRDFWTRKEYTVAYQDFFDNEVKEKQGDWGKVLEEYLYSGTEPLVNGCTGGLGHPFIHLAYAYEFRSKEVASQALSQGCTEYNPMHTVLDRAPPDTSKYKTTSLAEVFEKVRQDPRLDGLFSEPGIANLDVLYQEQNIAVVLEHWNAWEVTDLLAQFEECCDLAVVVALSNGNPRDSFDFFNVHFMTVAHALRVLWHYFPTDRRASILKQYALFGIMTYVCQLRPRFSLDWIESVELDGRDWNWVVDTALAHKWALDAHFFKVVRAPKVFQETFGRKDDFYLKAAIKYVTEFDGWEGYGEGVAGFIPSRDGYRPE</sequence>
<evidence type="ECO:0008006" key="5">
    <source>
        <dbReference type="Google" id="ProtNLM"/>
    </source>
</evidence>
<evidence type="ECO:0000313" key="4">
    <source>
        <dbReference type="Proteomes" id="UP000653565"/>
    </source>
</evidence>
<keyword evidence="1" id="KW-0521">NADP</keyword>
<dbReference type="Pfam" id="PF14027">
    <property type="entry name" value="Questin_oxidase"/>
    <property type="match status" value="1"/>
</dbReference>
<keyword evidence="2" id="KW-0560">Oxidoreductase</keyword>
<proteinExistence type="predicted"/>
<dbReference type="Gene3D" id="3.40.50.720">
    <property type="entry name" value="NAD(P)-binding Rossmann-like Domain"/>
    <property type="match status" value="1"/>
</dbReference>
<name>A0A8H4GYX8_9EURO</name>
<dbReference type="AlphaFoldDB" id="A0A8H4GYX8"/>
<accession>A0A8H4GYX8</accession>
<dbReference type="InterPro" id="IPR025337">
    <property type="entry name" value="Questin_oxidase-like"/>
</dbReference>
<reference evidence="3" key="1">
    <citation type="journal article" date="2020" name="bioRxiv">
        <title>Genomic and phenotypic heterogeneity of clinical isolates of the human pathogens Aspergillus fumigatus, Aspergillus lentulus and Aspergillus fumigatiaffinis.</title>
        <authorList>
            <person name="dos Santos R.A.C."/>
            <person name="Steenwyk J.L."/>
            <person name="Rivero-Menendez O."/>
            <person name="Mead M.E."/>
            <person name="Silva L.P."/>
            <person name="Bastos R.W."/>
            <person name="Alastruey-Izquierdo A."/>
            <person name="Goldman G.H."/>
            <person name="Rokas A."/>
        </authorList>
    </citation>
    <scope>NUCLEOTIDE SEQUENCE</scope>
    <source>
        <strain evidence="3">CNM-CM6805</strain>
    </source>
</reference>
<protein>
    <recommendedName>
        <fullName evidence="5">Oxidoreductase</fullName>
    </recommendedName>
</protein>
<dbReference type="PRINTS" id="PR00081">
    <property type="entry name" value="GDHRDH"/>
</dbReference>
<reference evidence="3" key="2">
    <citation type="submission" date="2020-04" db="EMBL/GenBank/DDBJ databases">
        <authorList>
            <person name="Santos R.A.C."/>
            <person name="Steenwyk J.L."/>
            <person name="Rivero-Menendez O."/>
            <person name="Mead M.E."/>
            <person name="Silva L.P."/>
            <person name="Bastos R.W."/>
            <person name="Alastruey-Izquierdo A."/>
            <person name="Goldman G.H."/>
            <person name="Rokas A."/>
        </authorList>
    </citation>
    <scope>NUCLEOTIDE SEQUENCE</scope>
    <source>
        <strain evidence="3">CNM-CM6805</strain>
    </source>
</reference>
<dbReference type="GO" id="GO:0044550">
    <property type="term" value="P:secondary metabolite biosynthetic process"/>
    <property type="evidence" value="ECO:0007669"/>
    <property type="project" value="UniProtKB-ARBA"/>
</dbReference>
<organism evidence="3 4">
    <name type="scientific">Aspergillus fumigatiaffinis</name>
    <dbReference type="NCBI Taxonomy" id="340414"/>
    <lineage>
        <taxon>Eukaryota</taxon>
        <taxon>Fungi</taxon>
        <taxon>Dikarya</taxon>
        <taxon>Ascomycota</taxon>
        <taxon>Pezizomycotina</taxon>
        <taxon>Eurotiomycetes</taxon>
        <taxon>Eurotiomycetidae</taxon>
        <taxon>Eurotiales</taxon>
        <taxon>Aspergillaceae</taxon>
        <taxon>Aspergillus</taxon>
        <taxon>Aspergillus subgen. Fumigati</taxon>
    </lineage>
</organism>
<dbReference type="PANTHER" id="PTHR35870">
    <property type="entry name" value="PROTEIN, PUTATIVE (AFU_ORTHOLOGUE AFUA_5G03330)-RELATED"/>
    <property type="match status" value="1"/>
</dbReference>
<gene>
    <name evidence="3" type="ORF">CNMCM6805_000503</name>
</gene>
<evidence type="ECO:0000256" key="2">
    <source>
        <dbReference type="ARBA" id="ARBA00023002"/>
    </source>
</evidence>
<dbReference type="SUPFAM" id="SSF51735">
    <property type="entry name" value="NAD(P)-binding Rossmann-fold domains"/>
    <property type="match status" value="1"/>
</dbReference>
<dbReference type="InterPro" id="IPR020904">
    <property type="entry name" value="Sc_DH/Rdtase_CS"/>
</dbReference>